<reference evidence="2 3" key="1">
    <citation type="journal article" date="2022" name="bioRxiv">
        <title>Genomics of Preaxostyla Flagellates Illuminates Evolutionary Transitions and the Path Towards Mitochondrial Loss.</title>
        <authorList>
            <person name="Novak L.V.F."/>
            <person name="Treitli S.C."/>
            <person name="Pyrih J."/>
            <person name="Halakuc P."/>
            <person name="Pipaliya S.V."/>
            <person name="Vacek V."/>
            <person name="Brzon O."/>
            <person name="Soukal P."/>
            <person name="Eme L."/>
            <person name="Dacks J.B."/>
            <person name="Karnkowska A."/>
            <person name="Elias M."/>
            <person name="Hampl V."/>
        </authorList>
    </citation>
    <scope>NUCLEOTIDE SEQUENCE [LARGE SCALE GENOMIC DNA]</scope>
    <source>
        <strain evidence="2">NAU3</strain>
        <tissue evidence="2">Gut</tissue>
    </source>
</reference>
<accession>A0ABQ9X0H4</accession>
<name>A0ABQ9X0H4_9EUKA</name>
<organism evidence="2 3">
    <name type="scientific">Blattamonas nauphoetae</name>
    <dbReference type="NCBI Taxonomy" id="2049346"/>
    <lineage>
        <taxon>Eukaryota</taxon>
        <taxon>Metamonada</taxon>
        <taxon>Preaxostyla</taxon>
        <taxon>Oxymonadida</taxon>
        <taxon>Blattamonas</taxon>
    </lineage>
</organism>
<evidence type="ECO:0000256" key="1">
    <source>
        <dbReference type="SAM" id="MobiDB-lite"/>
    </source>
</evidence>
<feature type="region of interest" description="Disordered" evidence="1">
    <location>
        <begin position="490"/>
        <end position="617"/>
    </location>
</feature>
<feature type="compositionally biased region" description="Basic residues" evidence="1">
    <location>
        <begin position="293"/>
        <end position="308"/>
    </location>
</feature>
<evidence type="ECO:0000313" key="3">
    <source>
        <dbReference type="Proteomes" id="UP001281761"/>
    </source>
</evidence>
<feature type="region of interest" description="Disordered" evidence="1">
    <location>
        <begin position="212"/>
        <end position="244"/>
    </location>
</feature>
<evidence type="ECO:0000313" key="2">
    <source>
        <dbReference type="EMBL" id="KAK2945259.1"/>
    </source>
</evidence>
<keyword evidence="3" id="KW-1185">Reference proteome</keyword>
<comment type="caution">
    <text evidence="2">The sequence shown here is derived from an EMBL/GenBank/DDBJ whole genome shotgun (WGS) entry which is preliminary data.</text>
</comment>
<feature type="region of interest" description="Disordered" evidence="1">
    <location>
        <begin position="258"/>
        <end position="362"/>
    </location>
</feature>
<proteinExistence type="predicted"/>
<feature type="compositionally biased region" description="Basic residues" evidence="1">
    <location>
        <begin position="337"/>
        <end position="350"/>
    </location>
</feature>
<feature type="compositionally biased region" description="Low complexity" evidence="1">
    <location>
        <begin position="219"/>
        <end position="244"/>
    </location>
</feature>
<sequence length="870" mass="94575">MSDPPVLPPLIVKPPKLVFYYEILQKKLLLCFRLENTTKNPIQIIFTVPNEQQLRFNCEQIVVLKAMAGEDFQNFEVPVIAMPAYTLTLLPPLINFGLITGPSERDVVYHFESQWNIAYPFIIDTQDIDNDITVSCREGEIPAEGSISIRISYKPKKIPISPITTVQLGKITLCGEGIKKRTTHFECVIPEPTQEFSAMTASLASTSSRSIRELRNARSHSGLTSSLMSSLGSRSSRWGTGSDKNSSSFSFSISMSASNADDLSTDGKDVEHRSKRRADRLPSQPHSSPSDKPHRHKHRHHRSSKRKLGSSGSSVDPYSLSDTFSDMASTVEDPRLRKGSSSKRSSRSSRHMSSFGGTTFSDTTGLSTMDSDSILTSDLLSSLNSTTISNSLSHGTTFSSLRDGSSSSFPSHSTSIPSSFSSAPSSSFHTASLTSTQSKFNSSTSSTPLSTIFSASDALSSRLHSTSATSSTLPSSFVSSLVSSSTALPLSSSIPLSTAGHTTSPTSTSPTTMSASHTTTDPTHTPSSLLSSSFTITTEQPQTDTTAAASSFHSTSTSHQPPTTNTNAEIPSPTAQTPTTSTDTPTPSTLPNQKADKPVPKAASHPKRRPDADKDSLKQTHEPVIFTLSNPHAITVTNDFPAHIPTVTHDSLIALNRGYPTTSTETDSTIFPTVTDSLTMTDWSSSVMPSSELERLISEIESSDKVVVEPRIPLKTFLETQKFNEKKGKDKDGEYSTAIVMDAALFAEAKTHLKMSSRGNILGTSDNSGFLPTQLAMLHVPLTIPNNLIAKRMCVFGRVERIFRPNKTSQVVIVEFNRIADCERAQAGVIHRYMGDYRPILRSSDAKIKAEWKKNKQGPVSNRLAEMMKR</sequence>
<dbReference type="EMBL" id="JARBJD010000267">
    <property type="protein sequence ID" value="KAK2945259.1"/>
    <property type="molecule type" value="Genomic_DNA"/>
</dbReference>
<feature type="compositionally biased region" description="Low complexity" evidence="1">
    <location>
        <begin position="351"/>
        <end position="362"/>
    </location>
</feature>
<protein>
    <submittedName>
        <fullName evidence="2">Uncharacterized protein</fullName>
    </submittedName>
</protein>
<gene>
    <name evidence="2" type="ORF">BLNAU_19835</name>
</gene>
<feature type="compositionally biased region" description="Low complexity" evidence="1">
    <location>
        <begin position="490"/>
        <end position="591"/>
    </location>
</feature>
<dbReference type="Proteomes" id="UP001281761">
    <property type="component" value="Unassembled WGS sequence"/>
</dbReference>